<organism evidence="2 3">
    <name type="scientific">Streptomyces tardus</name>
    <dbReference type="NCBI Taxonomy" id="2780544"/>
    <lineage>
        <taxon>Bacteria</taxon>
        <taxon>Bacillati</taxon>
        <taxon>Actinomycetota</taxon>
        <taxon>Actinomycetes</taxon>
        <taxon>Kitasatosporales</taxon>
        <taxon>Streptomycetaceae</taxon>
        <taxon>Streptomyces</taxon>
    </lineage>
</organism>
<reference evidence="2" key="1">
    <citation type="submission" date="2021-06" db="EMBL/GenBank/DDBJ databases">
        <title>Sequencing of actinobacteria type strains.</title>
        <authorList>
            <person name="Nguyen G.-S."/>
            <person name="Wentzel A."/>
        </authorList>
    </citation>
    <scope>NUCLEOTIDE SEQUENCE</scope>
    <source>
        <strain evidence="2">P38-E01</strain>
    </source>
</reference>
<evidence type="ECO:0000256" key="1">
    <source>
        <dbReference type="SAM" id="MobiDB-lite"/>
    </source>
</evidence>
<keyword evidence="3" id="KW-1185">Reference proteome</keyword>
<dbReference type="EMBL" id="JAELVF020000001">
    <property type="protein sequence ID" value="MBU7598892.1"/>
    <property type="molecule type" value="Genomic_DNA"/>
</dbReference>
<comment type="caution">
    <text evidence="2">The sequence shown here is derived from an EMBL/GenBank/DDBJ whole genome shotgun (WGS) entry which is preliminary data.</text>
</comment>
<dbReference type="AlphaFoldDB" id="A0A949JF55"/>
<feature type="region of interest" description="Disordered" evidence="1">
    <location>
        <begin position="79"/>
        <end position="139"/>
    </location>
</feature>
<dbReference type="Proteomes" id="UP000694501">
    <property type="component" value="Unassembled WGS sequence"/>
</dbReference>
<gene>
    <name evidence="2" type="ORF">JGS22_015025</name>
</gene>
<sequence>MLHLNDRMSGAGTYAEAAEAAEEVLHSEHGLLERLRCFFEAAAEQATADEDVEGWHLADRFTEAASSLGDLAADLTDAAEELRALGPPTSRPSRAHTASRQHLHQRRHEPPCPGPPQQDPTPSLANQESRVHAPHTHHP</sequence>
<dbReference type="RefSeq" id="WP_211041556.1">
    <property type="nucleotide sequence ID" value="NZ_JAELVF020000001.1"/>
</dbReference>
<feature type="compositionally biased region" description="Basic residues" evidence="1">
    <location>
        <begin position="93"/>
        <end position="107"/>
    </location>
</feature>
<name>A0A949JF55_9ACTN</name>
<evidence type="ECO:0000313" key="3">
    <source>
        <dbReference type="Proteomes" id="UP000694501"/>
    </source>
</evidence>
<protein>
    <submittedName>
        <fullName evidence="2">Uncharacterized protein</fullName>
    </submittedName>
</protein>
<evidence type="ECO:0000313" key="2">
    <source>
        <dbReference type="EMBL" id="MBU7598892.1"/>
    </source>
</evidence>
<accession>A0A949JF55</accession>
<proteinExistence type="predicted"/>